<proteinExistence type="predicted"/>
<dbReference type="Proteomes" id="UP001280581">
    <property type="component" value="Unassembled WGS sequence"/>
</dbReference>
<feature type="chain" id="PRO_5042930491" description="AB hydrolase-1 domain-containing protein" evidence="1">
    <location>
        <begin position="20"/>
        <end position="390"/>
    </location>
</feature>
<dbReference type="InterPro" id="IPR029058">
    <property type="entry name" value="AB_hydrolase_fold"/>
</dbReference>
<dbReference type="Pfam" id="PF12697">
    <property type="entry name" value="Abhydrolase_6"/>
    <property type="match status" value="1"/>
</dbReference>
<evidence type="ECO:0000256" key="1">
    <source>
        <dbReference type="SAM" id="SignalP"/>
    </source>
</evidence>
<evidence type="ECO:0000313" key="3">
    <source>
        <dbReference type="EMBL" id="KAK3202466.1"/>
    </source>
</evidence>
<gene>
    <name evidence="3" type="ORF">GRF29_161g1288508</name>
</gene>
<reference evidence="3 4" key="1">
    <citation type="submission" date="2021-02" db="EMBL/GenBank/DDBJ databases">
        <title>Genome assembly of Pseudopithomyces chartarum.</title>
        <authorList>
            <person name="Jauregui R."/>
            <person name="Singh J."/>
            <person name="Voisey C."/>
        </authorList>
    </citation>
    <scope>NUCLEOTIDE SEQUENCE [LARGE SCALE GENOMIC DNA]</scope>
    <source>
        <strain evidence="3 4">AGR01</strain>
    </source>
</reference>
<sequence>MVDYKSLLVATIALSGTLGATLNPTFSDSIATIADCFDYQIPVTTETEALIWALPKFSENYDVANFYASLIRRTTGPDIIPFKPFSGSQNVTGHYTIGATFCSPKNSTSRDKTVLLATHGLGFDRRYWIPNMNESEYSFAKYAVAEGYSVFMYDRLGTGMSTKVSGYSDPQFSTHLAILRSLTNSLRAGDYTAAIGKPTNVVHVGHSFGSILSHGFITQYPAESDGVVLTGIGFNASDFPAFFEASRLNIANTVAPKKWKGLDSGYLAFADIVGLAAGFFNPASFDGEALWYANYIAQPPAAIEFLPPVEGTVGPTNFSGPLMLITGELDMGNCAGNCNGILEYSTRKVFSKAKPFLTAVHPNAGHGFNFNPNATGAYGVIVDFLAESGF</sequence>
<feature type="signal peptide" evidence="1">
    <location>
        <begin position="1"/>
        <end position="19"/>
    </location>
</feature>
<name>A0AAN6LSH4_9PLEO</name>
<protein>
    <recommendedName>
        <fullName evidence="2">AB hydrolase-1 domain-containing protein</fullName>
    </recommendedName>
</protein>
<evidence type="ECO:0000259" key="2">
    <source>
        <dbReference type="Pfam" id="PF12697"/>
    </source>
</evidence>
<keyword evidence="4" id="KW-1185">Reference proteome</keyword>
<comment type="caution">
    <text evidence="3">The sequence shown here is derived from an EMBL/GenBank/DDBJ whole genome shotgun (WGS) entry which is preliminary data.</text>
</comment>
<organism evidence="3 4">
    <name type="scientific">Pseudopithomyces chartarum</name>
    <dbReference type="NCBI Taxonomy" id="1892770"/>
    <lineage>
        <taxon>Eukaryota</taxon>
        <taxon>Fungi</taxon>
        <taxon>Dikarya</taxon>
        <taxon>Ascomycota</taxon>
        <taxon>Pezizomycotina</taxon>
        <taxon>Dothideomycetes</taxon>
        <taxon>Pleosporomycetidae</taxon>
        <taxon>Pleosporales</taxon>
        <taxon>Massarineae</taxon>
        <taxon>Didymosphaeriaceae</taxon>
        <taxon>Pseudopithomyces</taxon>
    </lineage>
</organism>
<dbReference type="AlphaFoldDB" id="A0AAN6LSH4"/>
<dbReference type="EMBL" id="WVTA01000014">
    <property type="protein sequence ID" value="KAK3202466.1"/>
    <property type="molecule type" value="Genomic_DNA"/>
</dbReference>
<accession>A0AAN6LSH4</accession>
<dbReference type="SUPFAM" id="SSF53474">
    <property type="entry name" value="alpha/beta-Hydrolases"/>
    <property type="match status" value="1"/>
</dbReference>
<dbReference type="InterPro" id="IPR000073">
    <property type="entry name" value="AB_hydrolase_1"/>
</dbReference>
<evidence type="ECO:0000313" key="4">
    <source>
        <dbReference type="Proteomes" id="UP001280581"/>
    </source>
</evidence>
<dbReference type="Gene3D" id="3.40.50.1820">
    <property type="entry name" value="alpha/beta hydrolase"/>
    <property type="match status" value="1"/>
</dbReference>
<feature type="domain" description="AB hydrolase-1" evidence="2">
    <location>
        <begin position="115"/>
        <end position="372"/>
    </location>
</feature>
<keyword evidence="1" id="KW-0732">Signal</keyword>